<keyword evidence="4" id="KW-0552">Olfaction</keyword>
<evidence type="ECO:0000256" key="1">
    <source>
        <dbReference type="ARBA" id="ARBA00004651"/>
    </source>
</evidence>
<dbReference type="InterPro" id="IPR050516">
    <property type="entry name" value="Olfactory_GPCR"/>
</dbReference>
<evidence type="ECO:0000256" key="3">
    <source>
        <dbReference type="ARBA" id="ARBA00022606"/>
    </source>
</evidence>
<keyword evidence="10" id="KW-1185">Reference proteome</keyword>
<keyword evidence="2" id="KW-1003">Cell membrane</keyword>
<keyword evidence="8" id="KW-0472">Membrane</keyword>
<evidence type="ECO:0000256" key="4">
    <source>
        <dbReference type="ARBA" id="ARBA00022725"/>
    </source>
</evidence>
<keyword evidence="8" id="KW-1133">Transmembrane helix</keyword>
<dbReference type="EMBL" id="LZPO01017297">
    <property type="protein sequence ID" value="OBS81013.1"/>
    <property type="molecule type" value="Genomic_DNA"/>
</dbReference>
<dbReference type="SUPFAM" id="SSF81321">
    <property type="entry name" value="Family A G protein-coupled receptor-like"/>
    <property type="match status" value="1"/>
</dbReference>
<proteinExistence type="predicted"/>
<comment type="subcellular location">
    <subcellularLocation>
        <location evidence="1">Cell membrane</location>
        <topology evidence="1">Multi-pass membrane protein</topology>
    </subcellularLocation>
</comment>
<comment type="caution">
    <text evidence="9">The sequence shown here is derived from an EMBL/GenBank/DDBJ whole genome shotgun (WGS) entry which is preliminary data.</text>
</comment>
<gene>
    <name evidence="9" type="ORF">A6R68_20786</name>
</gene>
<reference evidence="9 10" key="1">
    <citation type="submission" date="2016-06" db="EMBL/GenBank/DDBJ databases">
        <title>The Draft Genome Sequence and Annotation of the Desert Woodrat Neotoma lepida.</title>
        <authorList>
            <person name="Campbell M."/>
            <person name="Oakeson K.F."/>
            <person name="Yandell M."/>
            <person name="Halpert J.R."/>
            <person name="Dearing D."/>
        </authorList>
    </citation>
    <scope>NUCLEOTIDE SEQUENCE [LARGE SCALE GENOMIC DNA]</scope>
    <source>
        <strain evidence="9">417</strain>
        <tissue evidence="9">Liver</tissue>
    </source>
</reference>
<keyword evidence="8" id="KW-0812">Transmembrane</keyword>
<name>A0A1A6HRC5_NEOLE</name>
<sequence length="197" mass="21676">MAGFLLLGFSGSWEFQTARATLFLLIYVAALTGNTLIIMLTTQDVHLLTPMYFFLSNLTVSDSCYISVTVPNLFSSLLLTLSPFLSSVALKALRPPGDNQGDRSHGFHYKHCDNRLGFDHSLLCGHFPHHHVDVNQDGDRNRWNDAFSKSPGLSSPPDLVPCDQLNMSLHIVALEAQPKESDPPGPTTPQGDSKIQI</sequence>
<evidence type="ECO:0000256" key="2">
    <source>
        <dbReference type="ARBA" id="ARBA00022475"/>
    </source>
</evidence>
<evidence type="ECO:0000256" key="8">
    <source>
        <dbReference type="SAM" id="Phobius"/>
    </source>
</evidence>
<evidence type="ECO:0000256" key="5">
    <source>
        <dbReference type="ARBA" id="ARBA00023040"/>
    </source>
</evidence>
<feature type="non-terminal residue" evidence="9">
    <location>
        <position position="197"/>
    </location>
</feature>
<dbReference type="GO" id="GO:0007608">
    <property type="term" value="P:sensory perception of smell"/>
    <property type="evidence" value="ECO:0007669"/>
    <property type="project" value="UniProtKB-KW"/>
</dbReference>
<evidence type="ECO:0000313" key="9">
    <source>
        <dbReference type="EMBL" id="OBS81013.1"/>
    </source>
</evidence>
<keyword evidence="6" id="KW-0675">Receptor</keyword>
<keyword evidence="5" id="KW-0297">G-protein coupled receptor</keyword>
<dbReference type="STRING" id="56216.A0A1A6HRC5"/>
<dbReference type="PANTHER" id="PTHR26452">
    <property type="entry name" value="OLFACTORY RECEPTOR"/>
    <property type="match status" value="1"/>
</dbReference>
<evidence type="ECO:0000313" key="10">
    <source>
        <dbReference type="Proteomes" id="UP000092124"/>
    </source>
</evidence>
<accession>A0A1A6HRC5</accession>
<dbReference type="Proteomes" id="UP000092124">
    <property type="component" value="Unassembled WGS sequence"/>
</dbReference>
<dbReference type="AlphaFoldDB" id="A0A1A6HRC5"/>
<keyword evidence="5" id="KW-0807">Transducer</keyword>
<dbReference type="GO" id="GO:0005886">
    <property type="term" value="C:plasma membrane"/>
    <property type="evidence" value="ECO:0007669"/>
    <property type="project" value="UniProtKB-SubCell"/>
</dbReference>
<feature type="region of interest" description="Disordered" evidence="7">
    <location>
        <begin position="175"/>
        <end position="197"/>
    </location>
</feature>
<evidence type="ECO:0000256" key="6">
    <source>
        <dbReference type="ARBA" id="ARBA00023170"/>
    </source>
</evidence>
<feature type="transmembrane region" description="Helical" evidence="8">
    <location>
        <begin position="74"/>
        <end position="93"/>
    </location>
</feature>
<evidence type="ECO:0008006" key="11">
    <source>
        <dbReference type="Google" id="ProtNLM"/>
    </source>
</evidence>
<dbReference type="Gene3D" id="1.20.1070.10">
    <property type="entry name" value="Rhodopsin 7-helix transmembrane proteins"/>
    <property type="match status" value="1"/>
</dbReference>
<keyword evidence="3" id="KW-0716">Sensory transduction</keyword>
<dbReference type="GO" id="GO:0004930">
    <property type="term" value="F:G protein-coupled receptor activity"/>
    <property type="evidence" value="ECO:0007669"/>
    <property type="project" value="UniProtKB-KW"/>
</dbReference>
<feature type="transmembrane region" description="Helical" evidence="8">
    <location>
        <begin position="20"/>
        <end position="40"/>
    </location>
</feature>
<evidence type="ECO:0000256" key="7">
    <source>
        <dbReference type="SAM" id="MobiDB-lite"/>
    </source>
</evidence>
<organism evidence="9 10">
    <name type="scientific">Neotoma lepida</name>
    <name type="common">Desert woodrat</name>
    <dbReference type="NCBI Taxonomy" id="56216"/>
    <lineage>
        <taxon>Eukaryota</taxon>
        <taxon>Metazoa</taxon>
        <taxon>Chordata</taxon>
        <taxon>Craniata</taxon>
        <taxon>Vertebrata</taxon>
        <taxon>Euteleostomi</taxon>
        <taxon>Mammalia</taxon>
        <taxon>Eutheria</taxon>
        <taxon>Euarchontoglires</taxon>
        <taxon>Glires</taxon>
        <taxon>Rodentia</taxon>
        <taxon>Myomorpha</taxon>
        <taxon>Muroidea</taxon>
        <taxon>Cricetidae</taxon>
        <taxon>Neotominae</taxon>
        <taxon>Neotoma</taxon>
    </lineage>
</organism>
<protein>
    <recommendedName>
        <fullName evidence="11">G-protein coupled receptors family 1 profile domain-containing protein</fullName>
    </recommendedName>
</protein>
<feature type="compositionally biased region" description="Polar residues" evidence="7">
    <location>
        <begin position="188"/>
        <end position="197"/>
    </location>
</feature>